<dbReference type="Proteomes" id="UP000298061">
    <property type="component" value="Unassembled WGS sequence"/>
</dbReference>
<keyword evidence="3" id="KW-0807">Transducer</keyword>
<feature type="binding site" evidence="5">
    <location>
        <position position="75"/>
    </location>
    <ligand>
        <name>Mg(2+)</name>
        <dbReference type="ChEBI" id="CHEBI:18420"/>
    </ligand>
</feature>
<reference evidence="7 8" key="1">
    <citation type="submission" date="2019-02" db="EMBL/GenBank/DDBJ databases">
        <title>Genome sequencing of the rare red list fungi Hericium alpestre (H. flagellum).</title>
        <authorList>
            <person name="Buettner E."/>
            <person name="Kellner H."/>
        </authorList>
    </citation>
    <scope>NUCLEOTIDE SEQUENCE [LARGE SCALE GENOMIC DNA]</scope>
    <source>
        <strain evidence="7 8">DSM 108284</strain>
    </source>
</reference>
<feature type="region of interest" description="Disordered" evidence="6">
    <location>
        <begin position="1"/>
        <end position="28"/>
    </location>
</feature>
<dbReference type="OrthoDB" id="5817230at2759"/>
<dbReference type="GO" id="GO:0005834">
    <property type="term" value="C:heterotrimeric G-protein complex"/>
    <property type="evidence" value="ECO:0007669"/>
    <property type="project" value="TreeGrafter"/>
</dbReference>
<name>A0A4Y9ZTT9_9AGAM</name>
<dbReference type="AlphaFoldDB" id="A0A4Y9ZTT9"/>
<evidence type="ECO:0000313" key="8">
    <source>
        <dbReference type="Proteomes" id="UP000298061"/>
    </source>
</evidence>
<evidence type="ECO:0000256" key="1">
    <source>
        <dbReference type="ARBA" id="ARBA00022741"/>
    </source>
</evidence>
<dbReference type="GO" id="GO:0001664">
    <property type="term" value="F:G protein-coupled receptor binding"/>
    <property type="evidence" value="ECO:0007669"/>
    <property type="project" value="TreeGrafter"/>
</dbReference>
<evidence type="ECO:0000256" key="2">
    <source>
        <dbReference type="ARBA" id="ARBA00023134"/>
    </source>
</evidence>
<organism evidence="7 8">
    <name type="scientific">Hericium alpestre</name>
    <dbReference type="NCBI Taxonomy" id="135208"/>
    <lineage>
        <taxon>Eukaryota</taxon>
        <taxon>Fungi</taxon>
        <taxon>Dikarya</taxon>
        <taxon>Basidiomycota</taxon>
        <taxon>Agaricomycotina</taxon>
        <taxon>Agaricomycetes</taxon>
        <taxon>Russulales</taxon>
        <taxon>Hericiaceae</taxon>
        <taxon>Hericium</taxon>
    </lineage>
</organism>
<dbReference type="PANTHER" id="PTHR10218:SF360">
    <property type="entry name" value="GUANINE NUCLEOTIDE-BINDING PROTEIN SUBUNIT ALPHA HOMOLOG"/>
    <property type="match status" value="1"/>
</dbReference>
<comment type="caution">
    <text evidence="7">The sequence shown here is derived from an EMBL/GenBank/DDBJ whole genome shotgun (WGS) entry which is preliminary data.</text>
</comment>
<dbReference type="GO" id="GO:0005737">
    <property type="term" value="C:cytoplasm"/>
    <property type="evidence" value="ECO:0007669"/>
    <property type="project" value="TreeGrafter"/>
</dbReference>
<evidence type="ECO:0000313" key="7">
    <source>
        <dbReference type="EMBL" id="TFY78326.1"/>
    </source>
</evidence>
<keyword evidence="2 4" id="KW-0342">GTP-binding</keyword>
<dbReference type="SUPFAM" id="SSF52540">
    <property type="entry name" value="P-loop containing nucleoside triphosphate hydrolases"/>
    <property type="match status" value="1"/>
</dbReference>
<keyword evidence="5" id="KW-0460">Magnesium</keyword>
<evidence type="ECO:0000256" key="4">
    <source>
        <dbReference type="PIRSR" id="PIRSR601019-1"/>
    </source>
</evidence>
<keyword evidence="1 4" id="KW-0547">Nucleotide-binding</keyword>
<evidence type="ECO:0000256" key="3">
    <source>
        <dbReference type="ARBA" id="ARBA00023224"/>
    </source>
</evidence>
<dbReference type="GO" id="GO:0046872">
    <property type="term" value="F:metal ion binding"/>
    <property type="evidence" value="ECO:0007669"/>
    <property type="project" value="UniProtKB-KW"/>
</dbReference>
<feature type="non-terminal residue" evidence="7">
    <location>
        <position position="180"/>
    </location>
</feature>
<dbReference type="GO" id="GO:0031683">
    <property type="term" value="F:G-protein beta/gamma-subunit complex binding"/>
    <property type="evidence" value="ECO:0007669"/>
    <property type="project" value="InterPro"/>
</dbReference>
<feature type="binding site" evidence="4">
    <location>
        <begin position="71"/>
        <end position="76"/>
    </location>
    <ligand>
        <name>GTP</name>
        <dbReference type="ChEBI" id="CHEBI:37565"/>
    </ligand>
</feature>
<sequence length="180" mass="19914">MAPVAASLDDPLTRALAPPPNETAEERERRLLAEQEARKHSEQIDEEINQERLAAKKNPKPVKILLLGQSESGKSTTLKNFQLMASPKAFKAERIIWRAVIQLNVVRSIHLILDTLTDIHEAQLHLQSSSASPNMRPGTAQPYSPPDTATARHARSTSFSSTFSSTLASLPQLTPEHLRL</sequence>
<dbReference type="InterPro" id="IPR027417">
    <property type="entry name" value="P-loop_NTPase"/>
</dbReference>
<keyword evidence="8" id="KW-1185">Reference proteome</keyword>
<dbReference type="GO" id="GO:0003924">
    <property type="term" value="F:GTPase activity"/>
    <property type="evidence" value="ECO:0007669"/>
    <property type="project" value="InterPro"/>
</dbReference>
<dbReference type="GO" id="GO:0007188">
    <property type="term" value="P:adenylate cyclase-modulating G protein-coupled receptor signaling pathway"/>
    <property type="evidence" value="ECO:0007669"/>
    <property type="project" value="TreeGrafter"/>
</dbReference>
<evidence type="ECO:0000256" key="6">
    <source>
        <dbReference type="SAM" id="MobiDB-lite"/>
    </source>
</evidence>
<dbReference type="EMBL" id="SFCI01000703">
    <property type="protein sequence ID" value="TFY78326.1"/>
    <property type="molecule type" value="Genomic_DNA"/>
</dbReference>
<evidence type="ECO:0008006" key="9">
    <source>
        <dbReference type="Google" id="ProtNLM"/>
    </source>
</evidence>
<dbReference type="PANTHER" id="PTHR10218">
    <property type="entry name" value="GTP-BINDING PROTEIN ALPHA SUBUNIT"/>
    <property type="match status" value="1"/>
</dbReference>
<dbReference type="STRING" id="135208.A0A4Y9ZTT9"/>
<protein>
    <recommendedName>
        <fullName evidence="9">G-protein alpha subunit</fullName>
    </recommendedName>
</protein>
<gene>
    <name evidence="7" type="ORF">EWM64_g5686</name>
</gene>
<accession>A0A4Y9ZTT9</accession>
<feature type="region of interest" description="Disordered" evidence="6">
    <location>
        <begin position="127"/>
        <end position="156"/>
    </location>
</feature>
<proteinExistence type="predicted"/>
<dbReference type="Pfam" id="PF00503">
    <property type="entry name" value="G-alpha"/>
    <property type="match status" value="1"/>
</dbReference>
<keyword evidence="5" id="KW-0479">Metal-binding</keyword>
<dbReference type="GO" id="GO:0005525">
    <property type="term" value="F:GTP binding"/>
    <property type="evidence" value="ECO:0007669"/>
    <property type="project" value="UniProtKB-KW"/>
</dbReference>
<evidence type="ECO:0000256" key="5">
    <source>
        <dbReference type="PIRSR" id="PIRSR601019-2"/>
    </source>
</evidence>
<dbReference type="Gene3D" id="3.40.50.300">
    <property type="entry name" value="P-loop containing nucleotide triphosphate hydrolases"/>
    <property type="match status" value="1"/>
</dbReference>
<dbReference type="InterPro" id="IPR001019">
    <property type="entry name" value="Gprotein_alpha_su"/>
</dbReference>